<organism evidence="2 3">
    <name type="scientific">Chitinophaga niabensis</name>
    <dbReference type="NCBI Taxonomy" id="536979"/>
    <lineage>
        <taxon>Bacteria</taxon>
        <taxon>Pseudomonadati</taxon>
        <taxon>Bacteroidota</taxon>
        <taxon>Chitinophagia</taxon>
        <taxon>Chitinophagales</taxon>
        <taxon>Chitinophagaceae</taxon>
        <taxon>Chitinophaga</taxon>
    </lineage>
</organism>
<gene>
    <name evidence="2" type="ORF">SAMN04488055_4710</name>
</gene>
<accession>A0A1N6JYW5</accession>
<sequence>MNRNSTNKWDLIKWVYRDLGVKYILNGLRILTIPFQCLARIERKIRQKFTAPDSPTLHSGHISKKLEEPQYQI</sequence>
<evidence type="ECO:0000313" key="2">
    <source>
        <dbReference type="EMBL" id="SIO49421.1"/>
    </source>
</evidence>
<proteinExistence type="predicted"/>
<dbReference type="AlphaFoldDB" id="A0A1N6JYW5"/>
<evidence type="ECO:0000256" key="1">
    <source>
        <dbReference type="SAM" id="MobiDB-lite"/>
    </source>
</evidence>
<reference evidence="2 3" key="1">
    <citation type="submission" date="2016-11" db="EMBL/GenBank/DDBJ databases">
        <authorList>
            <person name="Jaros S."/>
            <person name="Januszkiewicz K."/>
            <person name="Wedrychowicz H."/>
        </authorList>
    </citation>
    <scope>NUCLEOTIDE SEQUENCE [LARGE SCALE GENOMIC DNA]</scope>
    <source>
        <strain evidence="2 3">DSM 24787</strain>
    </source>
</reference>
<dbReference type="Proteomes" id="UP000185003">
    <property type="component" value="Unassembled WGS sequence"/>
</dbReference>
<dbReference type="RefSeq" id="WP_143197559.1">
    <property type="nucleotide sequence ID" value="NZ_FSRA01000002.1"/>
</dbReference>
<feature type="region of interest" description="Disordered" evidence="1">
    <location>
        <begin position="51"/>
        <end position="73"/>
    </location>
</feature>
<evidence type="ECO:0000313" key="3">
    <source>
        <dbReference type="Proteomes" id="UP000185003"/>
    </source>
</evidence>
<protein>
    <submittedName>
        <fullName evidence="2">Uncharacterized protein</fullName>
    </submittedName>
</protein>
<keyword evidence="3" id="KW-1185">Reference proteome</keyword>
<feature type="compositionally biased region" description="Basic and acidic residues" evidence="1">
    <location>
        <begin position="64"/>
        <end position="73"/>
    </location>
</feature>
<dbReference type="STRING" id="536979.SAMN04488055_4710"/>
<name>A0A1N6JYW5_9BACT</name>
<dbReference type="EMBL" id="FSRA01000002">
    <property type="protein sequence ID" value="SIO49421.1"/>
    <property type="molecule type" value="Genomic_DNA"/>
</dbReference>